<comment type="caution">
    <text evidence="8">The sequence shown here is derived from an EMBL/GenBank/DDBJ whole genome shotgun (WGS) entry which is preliminary data.</text>
</comment>
<dbReference type="Pfam" id="PF00172">
    <property type="entry name" value="Zn_clus"/>
    <property type="match status" value="1"/>
</dbReference>
<dbReference type="InterPro" id="IPR036864">
    <property type="entry name" value="Zn2-C6_fun-type_DNA-bd_sf"/>
</dbReference>
<keyword evidence="3" id="KW-0804">Transcription</keyword>
<feature type="coiled-coil region" evidence="5">
    <location>
        <begin position="267"/>
        <end position="294"/>
    </location>
</feature>
<feature type="region of interest" description="Disordered" evidence="6">
    <location>
        <begin position="498"/>
        <end position="521"/>
    </location>
</feature>
<dbReference type="GO" id="GO:0003677">
    <property type="term" value="F:DNA binding"/>
    <property type="evidence" value="ECO:0007669"/>
    <property type="project" value="UniProtKB-KW"/>
</dbReference>
<dbReference type="EMBL" id="NPHW01005034">
    <property type="protein sequence ID" value="OXV07175.1"/>
    <property type="molecule type" value="Genomic_DNA"/>
</dbReference>
<keyword evidence="1" id="KW-0805">Transcription regulation</keyword>
<evidence type="ECO:0000256" key="1">
    <source>
        <dbReference type="ARBA" id="ARBA00023015"/>
    </source>
</evidence>
<dbReference type="GO" id="GO:0000981">
    <property type="term" value="F:DNA-binding transcription factor activity, RNA polymerase II-specific"/>
    <property type="evidence" value="ECO:0007669"/>
    <property type="project" value="InterPro"/>
</dbReference>
<dbReference type="InterPro" id="IPR052400">
    <property type="entry name" value="Zn2-C6_fungal_TF"/>
</dbReference>
<keyword evidence="4" id="KW-0539">Nucleus</keyword>
<dbReference type="CDD" id="cd00067">
    <property type="entry name" value="GAL4"/>
    <property type="match status" value="1"/>
</dbReference>
<dbReference type="GO" id="GO:0008270">
    <property type="term" value="F:zinc ion binding"/>
    <property type="evidence" value="ECO:0007669"/>
    <property type="project" value="InterPro"/>
</dbReference>
<evidence type="ECO:0000256" key="3">
    <source>
        <dbReference type="ARBA" id="ARBA00023163"/>
    </source>
</evidence>
<dbReference type="PROSITE" id="PS00463">
    <property type="entry name" value="ZN2_CY6_FUNGAL_1"/>
    <property type="match status" value="1"/>
</dbReference>
<evidence type="ECO:0000259" key="7">
    <source>
        <dbReference type="PROSITE" id="PS50048"/>
    </source>
</evidence>
<dbReference type="Proteomes" id="UP000243515">
    <property type="component" value="Unassembled WGS sequence"/>
</dbReference>
<feature type="domain" description="Zn(2)-C6 fungal-type" evidence="7">
    <location>
        <begin position="19"/>
        <end position="49"/>
    </location>
</feature>
<proteinExistence type="predicted"/>
<dbReference type="PROSITE" id="PS50048">
    <property type="entry name" value="ZN2_CY6_FUNGAL_2"/>
    <property type="match status" value="1"/>
</dbReference>
<evidence type="ECO:0000313" key="8">
    <source>
        <dbReference type="EMBL" id="OXV07175.1"/>
    </source>
</evidence>
<name>A0A232LSQ3_9EURO</name>
<keyword evidence="9" id="KW-1185">Reference proteome</keyword>
<keyword evidence="5" id="KW-0175">Coiled coil</keyword>
<evidence type="ECO:0000256" key="2">
    <source>
        <dbReference type="ARBA" id="ARBA00023125"/>
    </source>
</evidence>
<dbReference type="PANTHER" id="PTHR47657">
    <property type="entry name" value="STEROL REGULATORY ELEMENT-BINDING PROTEIN ECM22"/>
    <property type="match status" value="1"/>
</dbReference>
<evidence type="ECO:0000256" key="5">
    <source>
        <dbReference type="SAM" id="Coils"/>
    </source>
</evidence>
<dbReference type="SMART" id="SM00066">
    <property type="entry name" value="GAL4"/>
    <property type="match status" value="1"/>
</dbReference>
<accession>A0A232LSQ3</accession>
<dbReference type="Pfam" id="PF11951">
    <property type="entry name" value="Fungal_trans_2"/>
    <property type="match status" value="1"/>
</dbReference>
<dbReference type="InterPro" id="IPR021858">
    <property type="entry name" value="Fun_TF"/>
</dbReference>
<evidence type="ECO:0000256" key="4">
    <source>
        <dbReference type="ARBA" id="ARBA00023242"/>
    </source>
</evidence>
<reference evidence="8 9" key="1">
    <citation type="journal article" date="2015" name="Environ. Microbiol.">
        <title>Metagenome sequence of Elaphomyces granulatus from sporocarp tissue reveals Ascomycota ectomycorrhizal fingerprints of genome expansion and a Proteobacteria-rich microbiome.</title>
        <authorList>
            <person name="Quandt C.A."/>
            <person name="Kohler A."/>
            <person name="Hesse C.N."/>
            <person name="Sharpton T.J."/>
            <person name="Martin F."/>
            <person name="Spatafora J.W."/>
        </authorList>
    </citation>
    <scope>NUCLEOTIDE SEQUENCE [LARGE SCALE GENOMIC DNA]</scope>
    <source>
        <strain evidence="8 9">OSC145934</strain>
    </source>
</reference>
<dbReference type="OrthoDB" id="1924260at2759"/>
<evidence type="ECO:0000256" key="6">
    <source>
        <dbReference type="SAM" id="MobiDB-lite"/>
    </source>
</evidence>
<dbReference type="SUPFAM" id="SSF57701">
    <property type="entry name" value="Zn2/Cys6 DNA-binding domain"/>
    <property type="match status" value="1"/>
</dbReference>
<dbReference type="AlphaFoldDB" id="A0A232LSQ3"/>
<protein>
    <recommendedName>
        <fullName evidence="7">Zn(2)-C6 fungal-type domain-containing protein</fullName>
    </recommendedName>
</protein>
<dbReference type="PANTHER" id="PTHR47657:SF12">
    <property type="entry name" value="ZN(II)2CYS6 TRANSCRIPTION FACTOR (EUROFUNG)"/>
    <property type="match status" value="1"/>
</dbReference>
<dbReference type="Gene3D" id="4.10.240.10">
    <property type="entry name" value="Zn(2)-C6 fungal-type DNA-binding domain"/>
    <property type="match status" value="1"/>
</dbReference>
<dbReference type="InterPro" id="IPR001138">
    <property type="entry name" value="Zn2Cys6_DnaBD"/>
</dbReference>
<keyword evidence="2" id="KW-0238">DNA-binding</keyword>
<sequence>MAGPGGGPPRKSHTKSRNGCKTCKRRHIRCDETFPQCRNCTKHNCRCDYMDVAAAREESPRSPGAADLLMTPDIEIEIDHWRVTGFPPFPELENCPRNDWYRFTRVELRLIHHIAGLSIDLRRRGFSNSTVWAQRLLSFLVIALSSDFVMSSVFAFSASHLAWITRNKETENLVIHHRGVAMKGLQKAISTFSKENCDAILAAYTLLSWQATEWGSWAYSQQGISSVLNAMHPYWKETSELAQSLENQRIYRTGGVTMSPSYSSSMNRFQEEDLARLDRACASLQNIQERLKHNQEYYSRISDLLGFVQHLRADFPFRAPERAFERLQILRTWLFWLPTEMLRGGEDDLSALAVLAQFFGMAVVLEPLFPEIEGAYLGGMAVAPIEDIERILLSRKATLPFVPEVQSAVALMDFPRNVVAEYKGRFQWSPLHQMNHFSPTIYNHGLPDVQLVSPASSTTSTYTTYASPIHSSPVVAVPSSPFHPTAIYPASTPSNHFYTSSPTLHSDQGDDGASLSDYSRPGTLEHSPAFSPVYVDDMSGGVSTADGAGGLSMGLYHESPIMHIGSVGPELCWT</sequence>
<evidence type="ECO:0000313" key="9">
    <source>
        <dbReference type="Proteomes" id="UP000243515"/>
    </source>
</evidence>
<organism evidence="8 9">
    <name type="scientific">Elaphomyces granulatus</name>
    <dbReference type="NCBI Taxonomy" id="519963"/>
    <lineage>
        <taxon>Eukaryota</taxon>
        <taxon>Fungi</taxon>
        <taxon>Dikarya</taxon>
        <taxon>Ascomycota</taxon>
        <taxon>Pezizomycotina</taxon>
        <taxon>Eurotiomycetes</taxon>
        <taxon>Eurotiomycetidae</taxon>
        <taxon>Eurotiales</taxon>
        <taxon>Elaphomycetaceae</taxon>
        <taxon>Elaphomyces</taxon>
    </lineage>
</organism>
<gene>
    <name evidence="8" type="ORF">Egran_05060</name>
</gene>